<dbReference type="InterPro" id="IPR014756">
    <property type="entry name" value="Ig_E-set"/>
</dbReference>
<dbReference type="GO" id="GO:0005737">
    <property type="term" value="C:cytoplasm"/>
    <property type="evidence" value="ECO:0007669"/>
    <property type="project" value="UniProtKB-SubCell"/>
</dbReference>
<dbReference type="AlphaFoldDB" id="A0A1H1PBR0"/>
<dbReference type="PANTHER" id="PTHR43651">
    <property type="entry name" value="1,4-ALPHA-GLUCAN-BRANCHING ENZYME"/>
    <property type="match status" value="1"/>
</dbReference>
<evidence type="ECO:0000256" key="10">
    <source>
        <dbReference type="ARBA" id="ARBA00032057"/>
    </source>
</evidence>
<dbReference type="Proteomes" id="UP000243413">
    <property type="component" value="Chromosome I"/>
</dbReference>
<dbReference type="InterPro" id="IPR006047">
    <property type="entry name" value="GH13_cat_dom"/>
</dbReference>
<dbReference type="Gene3D" id="1.10.10.760">
    <property type="entry name" value="E-set domains of sugar-utilizing enzymes"/>
    <property type="match status" value="1"/>
</dbReference>
<sequence length="588" mass="66365">MFGLRSSHGALLLDPCHTRFRLWAPDANRVEVRIVDGGLYPLQRQDEGWFEATVAVGAGVEYCYRIDGRLEVPDPASRQQRKGPQSPSVVVDPDRYLWDTAHWQGRPWAETVIYELHVGALGGFKQVESWLPHLRELGVTAIELMPLNEVPGGRNWGYDGVLPYAPQSSYGTPDELRHLIDRAHALGQMVFIDVVYNHFGPDGNYLGEYASDFFRTDIPTPWGAAIDFRKRPVRDFFVENALMWVHEFRVDGLRLDAVHAINDISLLEELSERVQDSLPEGRQVHLVLENEGNDAPLLEQRYRAQWNDDGHNVLHHLLTGESDSYYADFAKDSTDKLAQCLQEGFVYQGQRNRHGRERGKPSGHLDATCFVLFLQNHDQIGNRALGERLINLTSEAQLKAAIALLLLSPMVPLLFMGEEWGCTQPFLFFTDHHGELAAAVREGRRSEFSEFAAFNDEQQREKIPDPNAASTFTHSRPNLAEVNEPTHRAWLEYYRHLLSLRHGHLTPRLQGARSLGVEVLGPKAVSARWSLADGAVWRIDLNLSTQACELLPLQSTAEVIFAVGIALDDSRNHRLPGCSALISMEKKL</sequence>
<comment type="catalytic activity">
    <reaction evidence="12 14">
        <text>hydrolysis of (1-&gt;4)-alpha-D-glucosidic linkage in 4-alpha-D-[(1-&gt;4)-alpha-D-glucanosyl]n trehalose to yield trehalose and (1-&gt;4)-alpha-D-glucan.</text>
        <dbReference type="EC" id="3.2.1.141"/>
    </reaction>
</comment>
<dbReference type="Gene3D" id="3.20.20.80">
    <property type="entry name" value="Glycosidases"/>
    <property type="match status" value="1"/>
</dbReference>
<proteinExistence type="inferred from homology"/>
<dbReference type="InterPro" id="IPR013783">
    <property type="entry name" value="Ig-like_fold"/>
</dbReference>
<feature type="site" description="Transition state stabilizer" evidence="16">
    <location>
        <position position="378"/>
    </location>
</feature>
<evidence type="ECO:0000256" key="1">
    <source>
        <dbReference type="ARBA" id="ARBA00004496"/>
    </source>
</evidence>
<dbReference type="InterPro" id="IPR012768">
    <property type="entry name" value="Trehalose_TreZ"/>
</dbReference>
<dbReference type="STRING" id="472181.SAMN05216271_1119"/>
<organism evidence="18 19">
    <name type="scientific">Halopseudomonas sabulinigri</name>
    <dbReference type="NCBI Taxonomy" id="472181"/>
    <lineage>
        <taxon>Bacteria</taxon>
        <taxon>Pseudomonadati</taxon>
        <taxon>Pseudomonadota</taxon>
        <taxon>Gammaproteobacteria</taxon>
        <taxon>Pseudomonadales</taxon>
        <taxon>Pseudomonadaceae</taxon>
        <taxon>Halopseudomonas</taxon>
    </lineage>
</organism>
<evidence type="ECO:0000256" key="13">
    <source>
        <dbReference type="NCBIfam" id="TIGR02402"/>
    </source>
</evidence>
<reference evidence="19" key="1">
    <citation type="submission" date="2016-10" db="EMBL/GenBank/DDBJ databases">
        <authorList>
            <person name="Varghese N."/>
            <person name="Submissions S."/>
        </authorList>
    </citation>
    <scope>NUCLEOTIDE SEQUENCE [LARGE SCALE GENOMIC DNA]</scope>
    <source>
        <strain evidence="19">JCM 14963</strain>
    </source>
</reference>
<dbReference type="PANTHER" id="PTHR43651:SF11">
    <property type="entry name" value="MALTO-OLIGOSYLTREHALOSE TREHALOHYDROLASE"/>
    <property type="match status" value="1"/>
</dbReference>
<comment type="pathway">
    <text evidence="2 14">Glycan biosynthesis; trehalose biosynthesis.</text>
</comment>
<evidence type="ECO:0000256" key="8">
    <source>
        <dbReference type="ARBA" id="ARBA00023277"/>
    </source>
</evidence>
<dbReference type="PIRSF" id="PIRSF006337">
    <property type="entry name" value="Trehalose_TreZ"/>
    <property type="match status" value="1"/>
</dbReference>
<dbReference type="InterPro" id="IPR017853">
    <property type="entry name" value="GH"/>
</dbReference>
<keyword evidence="8" id="KW-0119">Carbohydrate metabolism</keyword>
<evidence type="ECO:0000256" key="7">
    <source>
        <dbReference type="ARBA" id="ARBA00022801"/>
    </source>
</evidence>
<dbReference type="EC" id="3.2.1.141" evidence="4 13"/>
<protein>
    <recommendedName>
        <fullName evidence="5 13">Malto-oligosyltrehalose trehalohydrolase</fullName>
        <shortName evidence="14">MTHase</shortName>
        <ecNumber evidence="4 13">3.2.1.141</ecNumber>
    </recommendedName>
    <alternativeName>
        <fullName evidence="11 14">4-alpha-D-((1-&gt;4)-alpha-D-glucano)trehalose trehalohydrolase</fullName>
    </alternativeName>
    <alternativeName>
        <fullName evidence="10 14">Maltooligosyl trehalose trehalohydrolase</fullName>
    </alternativeName>
</protein>
<evidence type="ECO:0000259" key="17">
    <source>
        <dbReference type="SMART" id="SM00642"/>
    </source>
</evidence>
<dbReference type="CDD" id="cd11325">
    <property type="entry name" value="AmyAc_GTHase"/>
    <property type="match status" value="1"/>
</dbReference>
<dbReference type="SUPFAM" id="SSF81296">
    <property type="entry name" value="E set domains"/>
    <property type="match status" value="1"/>
</dbReference>
<feature type="domain" description="Glycosyl hydrolase family 13 catalytic" evidence="17">
    <location>
        <begin position="90"/>
        <end position="476"/>
    </location>
</feature>
<evidence type="ECO:0000256" key="15">
    <source>
        <dbReference type="PIRSR" id="PIRSR006337-1"/>
    </source>
</evidence>
<keyword evidence="7 14" id="KW-0378">Hydrolase</keyword>
<evidence type="ECO:0000256" key="12">
    <source>
        <dbReference type="ARBA" id="ARBA00034013"/>
    </source>
</evidence>
<evidence type="ECO:0000313" key="18">
    <source>
        <dbReference type="EMBL" id="SDS08520.1"/>
    </source>
</evidence>
<evidence type="ECO:0000256" key="4">
    <source>
        <dbReference type="ARBA" id="ARBA00012268"/>
    </source>
</evidence>
<dbReference type="RefSeq" id="WP_092284614.1">
    <property type="nucleotide sequence ID" value="NZ_LT629763.1"/>
</dbReference>
<comment type="subcellular location">
    <subcellularLocation>
        <location evidence="1 15">Cytoplasm</location>
    </subcellularLocation>
</comment>
<evidence type="ECO:0000313" key="19">
    <source>
        <dbReference type="Proteomes" id="UP000243413"/>
    </source>
</evidence>
<dbReference type="Pfam" id="PF00128">
    <property type="entry name" value="Alpha-amylase"/>
    <property type="match status" value="1"/>
</dbReference>
<evidence type="ECO:0000256" key="6">
    <source>
        <dbReference type="ARBA" id="ARBA00022490"/>
    </source>
</evidence>
<dbReference type="InterPro" id="IPR004193">
    <property type="entry name" value="Glyco_hydro_13_N"/>
</dbReference>
<dbReference type="Gene3D" id="2.60.40.10">
    <property type="entry name" value="Immunoglobulins"/>
    <property type="match status" value="1"/>
</dbReference>
<evidence type="ECO:0000256" key="9">
    <source>
        <dbReference type="ARBA" id="ARBA00023295"/>
    </source>
</evidence>
<dbReference type="Pfam" id="PF11941">
    <property type="entry name" value="DUF3459"/>
    <property type="match status" value="1"/>
</dbReference>
<dbReference type="SUPFAM" id="SSF51445">
    <property type="entry name" value="(Trans)glycosidases"/>
    <property type="match status" value="1"/>
</dbReference>
<keyword evidence="9 14" id="KW-0326">Glycosidase</keyword>
<keyword evidence="6" id="KW-0963">Cytoplasm</keyword>
<gene>
    <name evidence="18" type="ORF">SAMN05216271_1119</name>
</gene>
<evidence type="ECO:0000256" key="14">
    <source>
        <dbReference type="PIRNR" id="PIRNR006337"/>
    </source>
</evidence>
<dbReference type="SMART" id="SM00642">
    <property type="entry name" value="Aamy"/>
    <property type="match status" value="1"/>
</dbReference>
<dbReference type="CDD" id="cd02853">
    <property type="entry name" value="E_set_MTHase_like_N"/>
    <property type="match status" value="1"/>
</dbReference>
<dbReference type="EMBL" id="LT629763">
    <property type="protein sequence ID" value="SDS08520.1"/>
    <property type="molecule type" value="Genomic_DNA"/>
</dbReference>
<dbReference type="NCBIfam" id="TIGR02402">
    <property type="entry name" value="trehalose_TreZ"/>
    <property type="match status" value="1"/>
</dbReference>
<dbReference type="OrthoDB" id="9800174at2"/>
<name>A0A1H1PBR0_9GAMM</name>
<dbReference type="InterPro" id="IPR044901">
    <property type="entry name" value="Trehalose_TreZ_E-set_sf"/>
</dbReference>
<evidence type="ECO:0000256" key="2">
    <source>
        <dbReference type="ARBA" id="ARBA00005199"/>
    </source>
</evidence>
<dbReference type="InterPro" id="IPR022567">
    <property type="entry name" value="DUF3459"/>
</dbReference>
<feature type="active site" description="Nucleophile" evidence="15">
    <location>
        <position position="256"/>
    </location>
</feature>
<dbReference type="Pfam" id="PF02922">
    <property type="entry name" value="CBM_48"/>
    <property type="match status" value="1"/>
</dbReference>
<evidence type="ECO:0000256" key="11">
    <source>
        <dbReference type="ARBA" id="ARBA00033284"/>
    </source>
</evidence>
<comment type="similarity">
    <text evidence="3 14">Belongs to the glycosyl hydrolase 13 family.</text>
</comment>
<evidence type="ECO:0000256" key="5">
    <source>
        <dbReference type="ARBA" id="ARBA00015938"/>
    </source>
</evidence>
<dbReference type="GO" id="GO:0033942">
    <property type="term" value="F:4-alpha-D-(1-&gt;4)-alpha-D-glucanotrehalose trehalohydrolase activity"/>
    <property type="evidence" value="ECO:0007669"/>
    <property type="project" value="UniProtKB-EC"/>
</dbReference>
<accession>A0A1H1PBR0</accession>
<dbReference type="UniPathway" id="UPA00299"/>
<evidence type="ECO:0000256" key="3">
    <source>
        <dbReference type="ARBA" id="ARBA00008061"/>
    </source>
</evidence>
<evidence type="ECO:0000256" key="16">
    <source>
        <dbReference type="PIRSR" id="PIRSR006337-3"/>
    </source>
</evidence>
<dbReference type="GO" id="GO:0005992">
    <property type="term" value="P:trehalose biosynthetic process"/>
    <property type="evidence" value="ECO:0007669"/>
    <property type="project" value="UniProtKB-UniRule"/>
</dbReference>
<feature type="active site" description="Proton donor" evidence="15">
    <location>
        <position position="289"/>
    </location>
</feature>